<reference evidence="3" key="1">
    <citation type="journal article" date="2017" name="J. Biotechnol.">
        <title>Complete genome sequence of Novosphingobium resinovorum SA1, a versatile xenobiotic-degrading bacterium capable of utilizing sulfanilic acid.</title>
        <authorList>
            <person name="Hegedus B."/>
            <person name="Kos P.B."/>
            <person name="Balint B."/>
            <person name="Maroti G."/>
            <person name="Gan H.M."/>
            <person name="Perei K."/>
            <person name="Rakhely G."/>
        </authorList>
    </citation>
    <scope>NUCLEOTIDE SEQUENCE [LARGE SCALE GENOMIC DNA]</scope>
    <source>
        <strain evidence="3">SA1</strain>
    </source>
</reference>
<protein>
    <submittedName>
        <fullName evidence="2">Uncharacterized protein</fullName>
    </submittedName>
</protein>
<accession>A0A1D8A628</accession>
<dbReference type="KEGG" id="nre:BES08_12965"/>
<dbReference type="Proteomes" id="UP000094626">
    <property type="component" value="Chromosome"/>
</dbReference>
<dbReference type="EMBL" id="CP017075">
    <property type="protein sequence ID" value="AOR77564.1"/>
    <property type="molecule type" value="Genomic_DNA"/>
</dbReference>
<evidence type="ECO:0000256" key="1">
    <source>
        <dbReference type="SAM" id="MobiDB-lite"/>
    </source>
</evidence>
<organism evidence="2 3">
    <name type="scientific">Novosphingobium resinovorum</name>
    <dbReference type="NCBI Taxonomy" id="158500"/>
    <lineage>
        <taxon>Bacteria</taxon>
        <taxon>Pseudomonadati</taxon>
        <taxon>Pseudomonadota</taxon>
        <taxon>Alphaproteobacteria</taxon>
        <taxon>Sphingomonadales</taxon>
        <taxon>Sphingomonadaceae</taxon>
        <taxon>Novosphingobium</taxon>
    </lineage>
</organism>
<name>A0A1D8A628_9SPHN</name>
<evidence type="ECO:0000313" key="2">
    <source>
        <dbReference type="EMBL" id="AOR77564.1"/>
    </source>
</evidence>
<proteinExistence type="predicted"/>
<gene>
    <name evidence="2" type="ORF">BES08_12965</name>
</gene>
<keyword evidence="3" id="KW-1185">Reference proteome</keyword>
<feature type="region of interest" description="Disordered" evidence="1">
    <location>
        <begin position="225"/>
        <end position="248"/>
    </location>
</feature>
<sequence length="277" mass="28801">MVEIGQHRVEHVARGPAGLADTRGDVGHRQLHAVDELALEAAVDGAVGRVAMRVRPTPAIAADRIVHRVGPVADVMAEADDVESAVLLGHGGVLAFRVRRADAAHAHDDAVIGLDRGIRQRAGPAHIGARGGFGIAVLDLLVLLVERDHELVARAGDGFEERELLAEPAVVGVFLDLGEVLGVAPPAVGEQRGGADIVLVLAQEHRAVLGDGLDRGAVDDGVGSAAPGQCGSGTEAECGDGGEEDVTHGERLRSGIQRIARVHARRKGGWAKFQIGR</sequence>
<evidence type="ECO:0000313" key="3">
    <source>
        <dbReference type="Proteomes" id="UP000094626"/>
    </source>
</evidence>
<dbReference type="AlphaFoldDB" id="A0A1D8A628"/>